<proteinExistence type="predicted"/>
<dbReference type="RefSeq" id="WP_289511750.1">
    <property type="nucleotide sequence ID" value="NZ_JAUDEA010000014.1"/>
</dbReference>
<dbReference type="PROSITE" id="PS50835">
    <property type="entry name" value="IG_LIKE"/>
    <property type="match status" value="1"/>
</dbReference>
<reference evidence="2" key="2">
    <citation type="submission" date="2023-06" db="EMBL/GenBank/DDBJ databases">
        <authorList>
            <person name="Zeman M."/>
            <person name="Kubasova T."/>
            <person name="Jahodarova E."/>
            <person name="Nykrynova M."/>
            <person name="Rychlik I."/>
        </authorList>
    </citation>
    <scope>NUCLEOTIDE SEQUENCE</scope>
    <source>
        <strain evidence="2">153_Feed</strain>
    </source>
</reference>
<protein>
    <recommendedName>
        <fullName evidence="1">Ig-like domain-containing protein</fullName>
    </recommendedName>
</protein>
<dbReference type="PANTHER" id="PTHR19862">
    <property type="entry name" value="WD REPEAT-CONTAINING PROTEIN 48"/>
    <property type="match status" value="1"/>
</dbReference>
<dbReference type="Gene3D" id="2.160.20.20">
    <property type="match status" value="1"/>
</dbReference>
<dbReference type="InterPro" id="IPR007110">
    <property type="entry name" value="Ig-like_dom"/>
</dbReference>
<name>A0ABT7V504_9ACTN</name>
<dbReference type="Pfam" id="PF18885">
    <property type="entry name" value="DUF5648"/>
    <property type="match status" value="1"/>
</dbReference>
<dbReference type="InterPro" id="IPR011050">
    <property type="entry name" value="Pectin_lyase_fold/virulence"/>
</dbReference>
<dbReference type="Proteomes" id="UP001529256">
    <property type="component" value="Unassembled WGS sequence"/>
</dbReference>
<keyword evidence="3" id="KW-1185">Reference proteome</keyword>
<sequence length="855" mass="90331">MSGRLDIEENTTITDATFKRASGYEGTLFDVTGGTLTLANVTIDGQNQKASGYLVEVNGSSSSLVINGTTRLVNNGASATSGQGNSAVYITGGGSLTMNDGEISGNRSSSAGGGIEGNVVGTIQLNGGTIKNNISALSGGGVSILGSGKLALAGTEISGNSASESAGGIYLQAASEKITFEMSAGSIVNNTCSNVFGTAISTKYEPDDYHDITMSISGGTISGNGKTAGDANPDAILVVGQDKSDTRGSTLALSGSPILTDGICIGNASDAFSYNALTVDDSFNPPSPVTLDVNRPPTTSSFNVVAYTNGATPDASQFVSYNERSYVFTATETHLQAARSIKVYFKSTDGETEYATIYVARGALIDTALIPTDFEGPVGYDLVAWMRYRSSGSSIWDFSDPTPNASTLELRATWALSAPSVKVAGETSVHVGTNITLKADVEHPLDTVTYTYQWYRDGKAIDGQRSATLLVTEPGSYAVEVVASAGGDVADAVMSEAVECSFEAHAPSEGWTTSATSHWHECAVCGANLDEGKHTADDEWHTDGSSHWHECTTCGARLDVTAHETDAKWHSDGASHWRECVTCGAKVGAADHAPESAWASDATSHWHECAVCGANLGTEKHEADAKWHSDGTSHWHECATCGAKLGAEKHAAGDEWSHDEVQHWHQCTTCGERVGAEAHEWGAWEVTEQATATEAGSRERACATCGLRQSEEILPGGVEVLRMLRFYNPWTGEHLYTSDEVEAAALVSQGWQAEGTGWLAPSVSDSPVYRLFNPYAAGGDHHYTTDETERDALVGLGWRYEGVGWYSAEGEGAVPLQRLFNPYTQVATHHYTTSAEERDTLVGIGWVHEGVAWSG</sequence>
<dbReference type="InterPro" id="IPR013783">
    <property type="entry name" value="Ig-like_fold"/>
</dbReference>
<dbReference type="PANTHER" id="PTHR19862:SF14">
    <property type="entry name" value="WD REPEAT-CONTAINING PROTEIN 48"/>
    <property type="match status" value="1"/>
</dbReference>
<dbReference type="InterPro" id="IPR051246">
    <property type="entry name" value="WDR48"/>
</dbReference>
<feature type="non-terminal residue" evidence="2">
    <location>
        <position position="855"/>
    </location>
</feature>
<comment type="caution">
    <text evidence="2">The sequence shown here is derived from an EMBL/GenBank/DDBJ whole genome shotgun (WGS) entry which is preliminary data.</text>
</comment>
<gene>
    <name evidence="2" type="ORF">QUW25_08360</name>
</gene>
<accession>A0ABT7V504</accession>
<dbReference type="EMBL" id="JAUDEA010000014">
    <property type="protein sequence ID" value="MDM8271673.1"/>
    <property type="molecule type" value="Genomic_DNA"/>
</dbReference>
<dbReference type="SUPFAM" id="SSF51126">
    <property type="entry name" value="Pectin lyase-like"/>
    <property type="match status" value="1"/>
</dbReference>
<dbReference type="InterPro" id="IPR012332">
    <property type="entry name" value="Autotransporter_pectin_lyase_C"/>
</dbReference>
<organism evidence="2 3">
    <name type="scientific">Thermophilibacter provencensis</name>
    <dbReference type="NCBI Taxonomy" id="1852386"/>
    <lineage>
        <taxon>Bacteria</taxon>
        <taxon>Bacillati</taxon>
        <taxon>Actinomycetota</taxon>
        <taxon>Coriobacteriia</taxon>
        <taxon>Coriobacteriales</taxon>
        <taxon>Atopobiaceae</taxon>
        <taxon>Thermophilibacter</taxon>
    </lineage>
</organism>
<evidence type="ECO:0000313" key="2">
    <source>
        <dbReference type="EMBL" id="MDM8271673.1"/>
    </source>
</evidence>
<feature type="domain" description="Ig-like" evidence="1">
    <location>
        <begin position="419"/>
        <end position="495"/>
    </location>
</feature>
<dbReference type="InterPro" id="IPR043708">
    <property type="entry name" value="DUF5648"/>
</dbReference>
<evidence type="ECO:0000313" key="3">
    <source>
        <dbReference type="Proteomes" id="UP001529256"/>
    </source>
</evidence>
<dbReference type="Gene3D" id="2.60.40.10">
    <property type="entry name" value="Immunoglobulins"/>
    <property type="match status" value="1"/>
</dbReference>
<evidence type="ECO:0000259" key="1">
    <source>
        <dbReference type="PROSITE" id="PS50835"/>
    </source>
</evidence>
<reference evidence="2" key="1">
    <citation type="submission" date="2023-06" db="EMBL/GenBank/DDBJ databases">
        <title>Identification and characterization of horizontal gene transfer across gut microbiota members of farm animals based on homology search.</title>
        <authorList>
            <person name="Schwarzerova J."/>
            <person name="Nykrynova M."/>
            <person name="Jureckova K."/>
            <person name="Cejkova D."/>
            <person name="Rychlik I."/>
        </authorList>
    </citation>
    <scope>NUCLEOTIDE SEQUENCE</scope>
    <source>
        <strain evidence="2">153_Feed</strain>
    </source>
</reference>